<dbReference type="Proteomes" id="UP000198510">
    <property type="component" value="Unassembled WGS sequence"/>
</dbReference>
<accession>A0A1G9BPY5</accession>
<sequence length="62" mass="6960">MLATEAITDSEAESDCDFTSRGVAPFFYHPAVGQTSLSTSALASRTPRPRLPRYLLFHRFRI</sequence>
<keyword evidence="2" id="KW-1185">Reference proteome</keyword>
<evidence type="ECO:0000313" key="1">
    <source>
        <dbReference type="EMBL" id="SDK41483.1"/>
    </source>
</evidence>
<dbReference type="EMBL" id="FNFO01000002">
    <property type="protein sequence ID" value="SDK41483.1"/>
    <property type="molecule type" value="Genomic_DNA"/>
</dbReference>
<evidence type="ECO:0000313" key="2">
    <source>
        <dbReference type="Proteomes" id="UP000198510"/>
    </source>
</evidence>
<name>A0A1G9BPY5_9BACT</name>
<protein>
    <submittedName>
        <fullName evidence="1">Uncharacterized protein</fullName>
    </submittedName>
</protein>
<reference evidence="1 2" key="1">
    <citation type="submission" date="2016-10" db="EMBL/GenBank/DDBJ databases">
        <authorList>
            <person name="de Groot N.N."/>
        </authorList>
    </citation>
    <scope>NUCLEOTIDE SEQUENCE [LARGE SCALE GENOMIC DNA]</scope>
    <source>
        <strain evidence="1 2">DSM 25186</strain>
    </source>
</reference>
<organism evidence="1 2">
    <name type="scientific">Catalinimonas alkaloidigena</name>
    <dbReference type="NCBI Taxonomy" id="1075417"/>
    <lineage>
        <taxon>Bacteria</taxon>
        <taxon>Pseudomonadati</taxon>
        <taxon>Bacteroidota</taxon>
        <taxon>Cytophagia</taxon>
        <taxon>Cytophagales</taxon>
        <taxon>Catalimonadaceae</taxon>
        <taxon>Catalinimonas</taxon>
    </lineage>
</organism>
<proteinExistence type="predicted"/>
<dbReference type="AlphaFoldDB" id="A0A1G9BPY5"/>
<gene>
    <name evidence="1" type="ORF">SAMN05421823_102678</name>
</gene>